<dbReference type="OrthoDB" id="4624at2"/>
<feature type="transmembrane region" description="Helical" evidence="1">
    <location>
        <begin position="118"/>
        <end position="136"/>
    </location>
</feature>
<keyword evidence="6" id="KW-1185">Reference proteome</keyword>
<evidence type="ECO:0000313" key="2">
    <source>
        <dbReference type="EMBL" id="MDB7981470.1"/>
    </source>
</evidence>
<proteinExistence type="predicted"/>
<dbReference type="EMBL" id="JAQLXO010000001">
    <property type="protein sequence ID" value="MDB7981470.1"/>
    <property type="molecule type" value="Genomic_DNA"/>
</dbReference>
<organism evidence="5 6">
    <name type="scientific">Faecalicoccus pleomorphus</name>
    <dbReference type="NCBI Taxonomy" id="1323"/>
    <lineage>
        <taxon>Bacteria</taxon>
        <taxon>Bacillati</taxon>
        <taxon>Bacillota</taxon>
        <taxon>Erysipelotrichia</taxon>
        <taxon>Erysipelotrichales</taxon>
        <taxon>Erysipelotrichaceae</taxon>
        <taxon>Faecalicoccus</taxon>
    </lineage>
</organism>
<reference evidence="5 6" key="1">
    <citation type="submission" date="2018-06" db="EMBL/GenBank/DDBJ databases">
        <authorList>
            <consortium name="Pathogen Informatics"/>
            <person name="Doyle S."/>
        </authorList>
    </citation>
    <scope>NUCLEOTIDE SEQUENCE [LARGE SCALE GENOMIC DNA]</scope>
    <source>
        <strain evidence="5 6">NCTC11087</strain>
    </source>
</reference>
<reference evidence="2" key="4">
    <citation type="submission" date="2023-01" db="EMBL/GenBank/DDBJ databases">
        <title>Human gut microbiome strain richness.</title>
        <authorList>
            <person name="Chen-Liaw A."/>
        </authorList>
    </citation>
    <scope>NUCLEOTIDE SEQUENCE</scope>
    <source>
        <strain evidence="2">D8_m1001271B151109d0_201107</strain>
    </source>
</reference>
<feature type="transmembrane region" description="Helical" evidence="1">
    <location>
        <begin position="86"/>
        <end position="106"/>
    </location>
</feature>
<dbReference type="EMBL" id="QUSK01000003">
    <property type="protein sequence ID" value="RGD77862.1"/>
    <property type="molecule type" value="Genomic_DNA"/>
</dbReference>
<dbReference type="STRING" id="1123313.GCA_000420345_00618"/>
<dbReference type="NCBIfam" id="TIGR04518">
    <property type="entry name" value="ECF_S_folT_fam"/>
    <property type="match status" value="1"/>
</dbReference>
<keyword evidence="1" id="KW-0812">Transmembrane</keyword>
<dbReference type="AlphaFoldDB" id="A0A380LMK0"/>
<feature type="transmembrane region" description="Helical" evidence="1">
    <location>
        <begin position="20"/>
        <end position="37"/>
    </location>
</feature>
<reference evidence="3 8" key="3">
    <citation type="submission" date="2020-04" db="EMBL/GenBank/DDBJ databases">
        <authorList>
            <person name="Hitch T.C.A."/>
            <person name="Wylensek D."/>
            <person name="Clavel T."/>
        </authorList>
    </citation>
    <scope>NUCLEOTIDE SEQUENCE [LARGE SCALE GENOMIC DNA]</scope>
    <source>
        <strain evidence="3 8">BSM-383-APC-22F</strain>
    </source>
</reference>
<evidence type="ECO:0000313" key="5">
    <source>
        <dbReference type="EMBL" id="SUO04445.1"/>
    </source>
</evidence>
<dbReference type="Proteomes" id="UP000260721">
    <property type="component" value="Unassembled WGS sequence"/>
</dbReference>
<evidence type="ECO:0000256" key="1">
    <source>
        <dbReference type="SAM" id="Phobius"/>
    </source>
</evidence>
<feature type="transmembrane region" description="Helical" evidence="1">
    <location>
        <begin position="156"/>
        <end position="174"/>
    </location>
</feature>
<dbReference type="InterPro" id="IPR030949">
    <property type="entry name" value="ECF_S_folate_fam"/>
</dbReference>
<accession>A0A380LMK0</accession>
<evidence type="ECO:0000313" key="3">
    <source>
        <dbReference type="EMBL" id="NME43638.1"/>
    </source>
</evidence>
<dbReference type="EMBL" id="JABAFR010000003">
    <property type="protein sequence ID" value="NME43638.1"/>
    <property type="molecule type" value="Genomic_DNA"/>
</dbReference>
<dbReference type="InterPro" id="IPR024529">
    <property type="entry name" value="ECF_trnsprt_substrate-spec"/>
</dbReference>
<keyword evidence="1" id="KW-1133">Transmembrane helix</keyword>
<dbReference type="GeneID" id="77462320"/>
<dbReference type="GO" id="GO:0016020">
    <property type="term" value="C:membrane"/>
    <property type="evidence" value="ECO:0007669"/>
    <property type="project" value="InterPro"/>
</dbReference>
<sequence length="182" mass="20887">MNQYFVMFKENAKSLKDVRVLVGVSLFCALNVILNMFSIQLTPMLKISFGSIAVAASCYFYGPYPNMIAAFVLDTINYMLRPVGPYQPWFMISAVVIAVLYSLFFYKQEKIGIIRCALARLSVILIVNLVLNSLWLSMMYGNAFWVLVSERILKNVLMFPIEAFVLYLTMKLCLRIKDQVKM</sequence>
<evidence type="ECO:0000313" key="4">
    <source>
        <dbReference type="EMBL" id="RGD77862.1"/>
    </source>
</evidence>
<dbReference type="Gene3D" id="1.10.1760.20">
    <property type="match status" value="1"/>
</dbReference>
<reference evidence="4 7" key="2">
    <citation type="submission" date="2018-08" db="EMBL/GenBank/DDBJ databases">
        <title>A genome reference for cultivated species of the human gut microbiota.</title>
        <authorList>
            <person name="Zou Y."/>
            <person name="Xue W."/>
            <person name="Luo G."/>
        </authorList>
    </citation>
    <scope>NUCLEOTIDE SEQUENCE [LARGE SCALE GENOMIC DNA]</scope>
    <source>
        <strain evidence="4 7">TF08-11</strain>
    </source>
</reference>
<dbReference type="Proteomes" id="UP000540014">
    <property type="component" value="Unassembled WGS sequence"/>
</dbReference>
<evidence type="ECO:0000313" key="8">
    <source>
        <dbReference type="Proteomes" id="UP000540014"/>
    </source>
</evidence>
<evidence type="ECO:0000313" key="7">
    <source>
        <dbReference type="Proteomes" id="UP000260721"/>
    </source>
</evidence>
<dbReference type="Proteomes" id="UP001212981">
    <property type="component" value="Unassembled WGS sequence"/>
</dbReference>
<dbReference type="Pfam" id="PF12822">
    <property type="entry name" value="ECF_trnsprt"/>
    <property type="match status" value="1"/>
</dbReference>
<dbReference type="RefSeq" id="WP_022789497.1">
    <property type="nucleotide sequence ID" value="NZ_CALCIP010000026.1"/>
</dbReference>
<name>A0A380LMK0_9FIRM</name>
<dbReference type="EMBL" id="UHFX01000003">
    <property type="protein sequence ID" value="SUO04445.1"/>
    <property type="molecule type" value="Genomic_DNA"/>
</dbReference>
<dbReference type="Proteomes" id="UP000255523">
    <property type="component" value="Unassembled WGS sequence"/>
</dbReference>
<evidence type="ECO:0000313" key="6">
    <source>
        <dbReference type="Proteomes" id="UP000255523"/>
    </source>
</evidence>
<gene>
    <name evidence="5" type="primary">folT</name>
    <name evidence="4" type="ORF">DXC78_01945</name>
    <name evidence="3" type="ORF">HF861_01905</name>
    <name evidence="5" type="ORF">NCTC11087_01361</name>
    <name evidence="2" type="ORF">PND82_01390</name>
</gene>
<feature type="transmembrane region" description="Helical" evidence="1">
    <location>
        <begin position="44"/>
        <end position="62"/>
    </location>
</feature>
<keyword evidence="1" id="KW-0472">Membrane</keyword>
<protein>
    <submittedName>
        <fullName evidence="2">Folate family ECF transporter S component</fullName>
    </submittedName>
    <submittedName>
        <fullName evidence="5">Membrane protein</fullName>
    </submittedName>
</protein>